<evidence type="ECO:0000313" key="1">
    <source>
        <dbReference type="EMBL" id="VDO37411.1"/>
    </source>
</evidence>
<organism evidence="1 2">
    <name type="scientific">Haemonchus placei</name>
    <name type="common">Barber's pole worm</name>
    <dbReference type="NCBI Taxonomy" id="6290"/>
    <lineage>
        <taxon>Eukaryota</taxon>
        <taxon>Metazoa</taxon>
        <taxon>Ecdysozoa</taxon>
        <taxon>Nematoda</taxon>
        <taxon>Chromadorea</taxon>
        <taxon>Rhabditida</taxon>
        <taxon>Rhabditina</taxon>
        <taxon>Rhabditomorpha</taxon>
        <taxon>Strongyloidea</taxon>
        <taxon>Trichostrongylidae</taxon>
        <taxon>Haemonchus</taxon>
    </lineage>
</organism>
<sequence length="72" mass="8712">MQNKQKRSEIMYRQVYLAMPRRLMANFGKKRFITTSSIKASPWLHFFGSFFSTLVIQPCLLVKKSFRNHKWR</sequence>
<accession>A0A3P7UQH5</accession>
<keyword evidence="2" id="KW-1185">Reference proteome</keyword>
<gene>
    <name evidence="1" type="ORF">HPLM_LOCUS9410</name>
</gene>
<evidence type="ECO:0000313" key="2">
    <source>
        <dbReference type="Proteomes" id="UP000268014"/>
    </source>
</evidence>
<dbReference type="AlphaFoldDB" id="A0A3P7UQH5"/>
<reference evidence="1 2" key="1">
    <citation type="submission" date="2018-11" db="EMBL/GenBank/DDBJ databases">
        <authorList>
            <consortium name="Pathogen Informatics"/>
        </authorList>
    </citation>
    <scope>NUCLEOTIDE SEQUENCE [LARGE SCALE GENOMIC DNA]</scope>
    <source>
        <strain evidence="1 2">MHpl1</strain>
    </source>
</reference>
<dbReference type="EMBL" id="UZAF01017056">
    <property type="protein sequence ID" value="VDO37411.1"/>
    <property type="molecule type" value="Genomic_DNA"/>
</dbReference>
<dbReference type="Proteomes" id="UP000268014">
    <property type="component" value="Unassembled WGS sequence"/>
</dbReference>
<name>A0A3P7UQH5_HAEPC</name>
<protein>
    <submittedName>
        <fullName evidence="1">Uncharacterized protein</fullName>
    </submittedName>
</protein>
<proteinExistence type="predicted"/>